<proteinExistence type="predicted"/>
<dbReference type="AlphaFoldDB" id="A0A6N8HYW7"/>
<organism evidence="3 4">
    <name type="scientific">Caproicibacter fermentans</name>
    <dbReference type="NCBI Taxonomy" id="2576756"/>
    <lineage>
        <taxon>Bacteria</taxon>
        <taxon>Bacillati</taxon>
        <taxon>Bacillota</taxon>
        <taxon>Clostridia</taxon>
        <taxon>Eubacteriales</taxon>
        <taxon>Acutalibacteraceae</taxon>
        <taxon>Caproicibacter</taxon>
    </lineage>
</organism>
<reference evidence="3 4" key="1">
    <citation type="submission" date="2019-09" db="EMBL/GenBank/DDBJ databases">
        <title>Genome sequence of Clostridium sp. EA1.</title>
        <authorList>
            <person name="Poehlein A."/>
            <person name="Bengelsdorf F.R."/>
            <person name="Daniel R."/>
        </authorList>
    </citation>
    <scope>NUCLEOTIDE SEQUENCE [LARGE SCALE GENOMIC DNA]</scope>
    <source>
        <strain evidence="3 4">EA1</strain>
    </source>
</reference>
<dbReference type="Pfam" id="PF14285">
    <property type="entry name" value="DUF4367"/>
    <property type="match status" value="1"/>
</dbReference>
<name>A0A6N8HYW7_9FIRM</name>
<feature type="domain" description="DUF4367" evidence="2">
    <location>
        <begin position="135"/>
        <end position="241"/>
    </location>
</feature>
<gene>
    <name evidence="3" type="ORF">CAFE_17460</name>
</gene>
<accession>A0A6N8HYW7</accession>
<dbReference type="Proteomes" id="UP000469440">
    <property type="component" value="Unassembled WGS sequence"/>
</dbReference>
<dbReference type="EMBL" id="VWXL01000052">
    <property type="protein sequence ID" value="MVB11044.1"/>
    <property type="molecule type" value="Genomic_DNA"/>
</dbReference>
<comment type="caution">
    <text evidence="3">The sequence shown here is derived from an EMBL/GenBank/DDBJ whole genome shotgun (WGS) entry which is preliminary data.</text>
</comment>
<keyword evidence="1" id="KW-0812">Transmembrane</keyword>
<dbReference type="RefSeq" id="WP_156990379.1">
    <property type="nucleotide sequence ID" value="NZ_VWXL01000052.1"/>
</dbReference>
<evidence type="ECO:0000256" key="1">
    <source>
        <dbReference type="SAM" id="Phobius"/>
    </source>
</evidence>
<evidence type="ECO:0000259" key="2">
    <source>
        <dbReference type="Pfam" id="PF14285"/>
    </source>
</evidence>
<sequence>MVNNVKLNRELFEAMLKEAVNENFEKEVQSLPSEAALADCELSLGTKRRIESMIREARVKSILRRVRAVTKRVAVLLAIMIPVSLGSLLSVEASRNAIFNAIIEWRSGSAKISYQQGERNSGSSGMEEDQASKQYFPSYVPAGFTVSKKSELGDIFYTVYKNKEGQTIDFQQASLSAGGQEVIDSEHSTYSQIDINGNQASLFRANTKDDSSFLLWKNDHSSFLLMSKIDSKELIKMAESIKVK</sequence>
<keyword evidence="4" id="KW-1185">Reference proteome</keyword>
<evidence type="ECO:0000313" key="4">
    <source>
        <dbReference type="Proteomes" id="UP000469440"/>
    </source>
</evidence>
<feature type="transmembrane region" description="Helical" evidence="1">
    <location>
        <begin position="73"/>
        <end position="91"/>
    </location>
</feature>
<protein>
    <recommendedName>
        <fullName evidence="2">DUF4367 domain-containing protein</fullName>
    </recommendedName>
</protein>
<keyword evidence="1" id="KW-1133">Transmembrane helix</keyword>
<evidence type="ECO:0000313" key="3">
    <source>
        <dbReference type="EMBL" id="MVB11044.1"/>
    </source>
</evidence>
<dbReference type="OrthoDB" id="1851300at2"/>
<keyword evidence="1" id="KW-0472">Membrane</keyword>
<dbReference type="InterPro" id="IPR025377">
    <property type="entry name" value="DUF4367"/>
</dbReference>